<gene>
    <name evidence="5" type="ORF">AcetOrient_orf00541</name>
</gene>
<evidence type="ECO:0000259" key="4">
    <source>
        <dbReference type="Pfam" id="PF26079"/>
    </source>
</evidence>
<reference evidence="5 6" key="1">
    <citation type="submission" date="2018-02" db="EMBL/GenBank/DDBJ databases">
        <title>Acetobacter orientalis genome.</title>
        <authorList>
            <person name="Nakashima N."/>
            <person name="Tamura T."/>
        </authorList>
    </citation>
    <scope>NUCLEOTIDE SEQUENCE [LARGE SCALE GENOMIC DNA]</scope>
    <source>
        <strain evidence="5 6">FAN1</strain>
    </source>
</reference>
<feature type="domain" description="Baseplate J-like central" evidence="3">
    <location>
        <begin position="195"/>
        <end position="284"/>
    </location>
</feature>
<evidence type="ECO:0000259" key="3">
    <source>
        <dbReference type="Pfam" id="PF26078"/>
    </source>
</evidence>
<dbReference type="PANTHER" id="PTHR37829">
    <property type="entry name" value="PHAGE-LIKE ELEMENT PBSX PROTEIN XKDT"/>
    <property type="match status" value="1"/>
</dbReference>
<dbReference type="EMBL" id="AP018515">
    <property type="protein sequence ID" value="BBC78722.1"/>
    <property type="molecule type" value="Genomic_DNA"/>
</dbReference>
<feature type="domain" description="Baseplate J-like C-terminal" evidence="4">
    <location>
        <begin position="290"/>
        <end position="369"/>
    </location>
</feature>
<dbReference type="InterPro" id="IPR058531">
    <property type="entry name" value="Baseplate_J_M"/>
</dbReference>
<evidence type="ECO:0000313" key="5">
    <source>
        <dbReference type="EMBL" id="BBC78722.1"/>
    </source>
</evidence>
<dbReference type="InterPro" id="IPR058530">
    <property type="entry name" value="Baseplate_J-like_C"/>
</dbReference>
<dbReference type="PANTHER" id="PTHR37829:SF3">
    <property type="entry name" value="PROTEIN JAYE-RELATED"/>
    <property type="match status" value="1"/>
</dbReference>
<organism evidence="5 6">
    <name type="scientific">Acetobacter orientalis</name>
    <dbReference type="NCBI Taxonomy" id="146474"/>
    <lineage>
        <taxon>Bacteria</taxon>
        <taxon>Pseudomonadati</taxon>
        <taxon>Pseudomonadota</taxon>
        <taxon>Alphaproteobacteria</taxon>
        <taxon>Acetobacterales</taxon>
        <taxon>Acetobacteraceae</taxon>
        <taxon>Acetobacter</taxon>
    </lineage>
</organism>
<sequence>MPYARPTLTQLRQQALQDVLDGGITNVSAVLRFSVISVICYALAGLSYLHYGYLDWIAKQAVPWTATDEYLAGWAAFKGIYRKDASVASGTVSFTVTGTGTIPAGTGVALAGGLLANTTAESTTDNGISTAPATCTTAGAAGNVAVGSVATLSSPVPGIQTVGQVATSFTGGSDIEEEEDFRSRMLVAWQTDAANGKYQDYIDWALAVPGITRAWGNPLGFGAGTVVVYVMLDNANTASNGFPVGTNGARAGDTRYTTATGDQLTVANALFPSQPVDALVIICAPVAQSVDFSITDLGTDNTAANQAQIKEALADMFRRLSAPGGTIHPNNWEEALSALNLSTFSVSEPTGPVTGANAAAMPVLGTITFES</sequence>
<comment type="similarity">
    <text evidence="1">Belongs to the Mu gp47/PBSX XkdT family.</text>
</comment>
<dbReference type="Pfam" id="PF26079">
    <property type="entry name" value="Baseplate_J_C"/>
    <property type="match status" value="1"/>
</dbReference>
<dbReference type="InterPro" id="IPR006949">
    <property type="entry name" value="Barrel_Baseplate_J-like"/>
</dbReference>
<evidence type="ECO:0000259" key="2">
    <source>
        <dbReference type="Pfam" id="PF04865"/>
    </source>
</evidence>
<proteinExistence type="inferred from homology"/>
<dbReference type="InterPro" id="IPR052399">
    <property type="entry name" value="Phage_Baseplate_Assmbl_Protein"/>
</dbReference>
<protein>
    <submittedName>
        <fullName evidence="5">Bacteriophage protein</fullName>
    </submittedName>
</protein>
<name>A0A2Z5ZDI5_9PROT</name>
<evidence type="ECO:0000313" key="6">
    <source>
        <dbReference type="Proteomes" id="UP000270034"/>
    </source>
</evidence>
<dbReference type="Pfam" id="PF26078">
    <property type="entry name" value="Baseplate_J_M"/>
    <property type="match status" value="1"/>
</dbReference>
<feature type="domain" description="Baseplate protein J-like barrel" evidence="2">
    <location>
        <begin position="91"/>
        <end position="172"/>
    </location>
</feature>
<evidence type="ECO:0000256" key="1">
    <source>
        <dbReference type="ARBA" id="ARBA00038087"/>
    </source>
</evidence>
<dbReference type="Proteomes" id="UP000270034">
    <property type="component" value="Chromosome"/>
</dbReference>
<accession>A0A2Z5ZDI5</accession>
<dbReference type="Pfam" id="PF04865">
    <property type="entry name" value="Baseplate_J"/>
    <property type="match status" value="1"/>
</dbReference>
<dbReference type="AlphaFoldDB" id="A0A2Z5ZDI5"/>
<dbReference type="KEGG" id="aot:AcetOri_orf00541"/>